<reference evidence="2 3" key="1">
    <citation type="journal article" date="2018" name="IMA Fungus">
        <title>IMA Genome-F 9: Draft genome sequence of Annulohypoxylon stygium, Aspergillus mulundensis, Berkeleyomyces basicola (syn. Thielaviopsis basicola), Ceratocystis smalleyi, two Cercospora beticola strains, Coleophoma cylindrospora, Fusarium fracticaudum, Phialophora cf. hyalina, and Morchella septimelata.</title>
        <authorList>
            <person name="Wingfield B.D."/>
            <person name="Bills G.F."/>
            <person name="Dong Y."/>
            <person name="Huang W."/>
            <person name="Nel W.J."/>
            <person name="Swalarsk-Parry B.S."/>
            <person name="Vaghefi N."/>
            <person name="Wilken P.M."/>
            <person name="An Z."/>
            <person name="de Beer Z.W."/>
            <person name="De Vos L."/>
            <person name="Chen L."/>
            <person name="Duong T.A."/>
            <person name="Gao Y."/>
            <person name="Hammerbacher A."/>
            <person name="Kikkert J.R."/>
            <person name="Li Y."/>
            <person name="Li H."/>
            <person name="Li K."/>
            <person name="Li Q."/>
            <person name="Liu X."/>
            <person name="Ma X."/>
            <person name="Naidoo K."/>
            <person name="Pethybridge S.J."/>
            <person name="Sun J."/>
            <person name="Steenkamp E.T."/>
            <person name="van der Nest M.A."/>
            <person name="van Wyk S."/>
            <person name="Wingfield M.J."/>
            <person name="Xiong C."/>
            <person name="Yue Q."/>
            <person name="Zhang X."/>
        </authorList>
    </citation>
    <scope>NUCLEOTIDE SEQUENCE [LARGE SCALE GENOMIC DNA]</scope>
    <source>
        <strain evidence="2 3">BP5796</strain>
    </source>
</reference>
<evidence type="ECO:0000313" key="3">
    <source>
        <dbReference type="Proteomes" id="UP000256328"/>
    </source>
</evidence>
<keyword evidence="3" id="KW-1185">Reference proteome</keyword>
<dbReference type="Proteomes" id="UP000256328">
    <property type="component" value="Unassembled WGS sequence"/>
</dbReference>
<proteinExistence type="predicted"/>
<feature type="compositionally biased region" description="Basic residues" evidence="1">
    <location>
        <begin position="90"/>
        <end position="100"/>
    </location>
</feature>
<gene>
    <name evidence="2" type="ORF">BP5796_01816</name>
</gene>
<evidence type="ECO:0000313" key="2">
    <source>
        <dbReference type="EMBL" id="RDW92422.1"/>
    </source>
</evidence>
<accession>A0A3D8T1H4</accession>
<comment type="caution">
    <text evidence="2">The sequence shown here is derived from an EMBL/GenBank/DDBJ whole genome shotgun (WGS) entry which is preliminary data.</text>
</comment>
<protein>
    <submittedName>
        <fullName evidence="2">Uncharacterized protein</fullName>
    </submittedName>
</protein>
<feature type="region of interest" description="Disordered" evidence="1">
    <location>
        <begin position="28"/>
        <end position="116"/>
    </location>
</feature>
<name>A0A3D8T1H4_9HELO</name>
<dbReference type="AlphaFoldDB" id="A0A3D8T1H4"/>
<sequence length="157" mass="17845">MKRAYFRRAGAVRRFGSWTTAQSEAISMRAPLEQSSYPRTVQRALTVGPSDEGGRNQTNRIGDLRVKRRRLSQPRQLESGEAEEGPEERKRRRRRRRRKGGSAADNDDGDGTNSGIELAAQVGPFWTSSGRRVRRRCVREINMKLMMLQLAEGPHPP</sequence>
<dbReference type="EMBL" id="PDLN01000002">
    <property type="protein sequence ID" value="RDW92422.1"/>
    <property type="molecule type" value="Genomic_DNA"/>
</dbReference>
<organism evidence="2 3">
    <name type="scientific">Coleophoma crateriformis</name>
    <dbReference type="NCBI Taxonomy" id="565419"/>
    <lineage>
        <taxon>Eukaryota</taxon>
        <taxon>Fungi</taxon>
        <taxon>Dikarya</taxon>
        <taxon>Ascomycota</taxon>
        <taxon>Pezizomycotina</taxon>
        <taxon>Leotiomycetes</taxon>
        <taxon>Helotiales</taxon>
        <taxon>Dermateaceae</taxon>
        <taxon>Coleophoma</taxon>
    </lineage>
</organism>
<evidence type="ECO:0000256" key="1">
    <source>
        <dbReference type="SAM" id="MobiDB-lite"/>
    </source>
</evidence>